<reference evidence="9" key="2">
    <citation type="submission" date="2023-05" db="EMBL/GenBank/DDBJ databases">
        <authorList>
            <consortium name="Lawrence Berkeley National Laboratory"/>
            <person name="Steindorff A."/>
            <person name="Hensen N."/>
            <person name="Bonometti L."/>
            <person name="Westerberg I."/>
            <person name="Brannstrom I.O."/>
            <person name="Guillou S."/>
            <person name="Cros-Aarteil S."/>
            <person name="Calhoun S."/>
            <person name="Haridas S."/>
            <person name="Kuo A."/>
            <person name="Mondo S."/>
            <person name="Pangilinan J."/>
            <person name="Riley R."/>
            <person name="Labutti K."/>
            <person name="Andreopoulos B."/>
            <person name="Lipzen A."/>
            <person name="Chen C."/>
            <person name="Yanf M."/>
            <person name="Daum C."/>
            <person name="Ng V."/>
            <person name="Clum A."/>
            <person name="Ohm R."/>
            <person name="Martin F."/>
            <person name="Silar P."/>
            <person name="Natvig D."/>
            <person name="Lalanne C."/>
            <person name="Gautier V."/>
            <person name="Ament-Velasquez S.L."/>
            <person name="Kruys A."/>
            <person name="Hutchinson M.I."/>
            <person name="Powell A.J."/>
            <person name="Barry K."/>
            <person name="Miller A.N."/>
            <person name="Grigoriev I.V."/>
            <person name="Debuchy R."/>
            <person name="Gladieux P."/>
            <person name="Thoren M.H."/>
            <person name="Johannesson H."/>
        </authorList>
    </citation>
    <scope>NUCLEOTIDE SEQUENCE</scope>
    <source>
        <strain evidence="9">CBS 508.74</strain>
    </source>
</reference>
<dbReference type="GO" id="GO:0022857">
    <property type="term" value="F:transmembrane transporter activity"/>
    <property type="evidence" value="ECO:0007669"/>
    <property type="project" value="InterPro"/>
</dbReference>
<comment type="caution">
    <text evidence="9">The sequence shown here is derived from an EMBL/GenBank/DDBJ whole genome shotgun (WGS) entry which is preliminary data.</text>
</comment>
<dbReference type="PANTHER" id="PTHR23502">
    <property type="entry name" value="MAJOR FACILITATOR SUPERFAMILY"/>
    <property type="match status" value="1"/>
</dbReference>
<feature type="transmembrane region" description="Helical" evidence="7">
    <location>
        <begin position="237"/>
        <end position="258"/>
    </location>
</feature>
<evidence type="ECO:0000259" key="8">
    <source>
        <dbReference type="PROSITE" id="PS50850"/>
    </source>
</evidence>
<dbReference type="GeneID" id="89943174"/>
<feature type="compositionally biased region" description="Basic and acidic residues" evidence="6">
    <location>
        <begin position="620"/>
        <end position="630"/>
    </location>
</feature>
<keyword evidence="10" id="KW-1185">Reference proteome</keyword>
<feature type="compositionally biased region" description="Basic and acidic residues" evidence="6">
    <location>
        <begin position="90"/>
        <end position="102"/>
    </location>
</feature>
<feature type="transmembrane region" description="Helical" evidence="7">
    <location>
        <begin position="454"/>
        <end position="478"/>
    </location>
</feature>
<keyword evidence="4 7" id="KW-1133">Transmembrane helix</keyword>
<evidence type="ECO:0000313" key="10">
    <source>
        <dbReference type="Proteomes" id="UP001302812"/>
    </source>
</evidence>
<evidence type="ECO:0000256" key="1">
    <source>
        <dbReference type="ARBA" id="ARBA00004141"/>
    </source>
</evidence>
<feature type="compositionally biased region" description="Basic and acidic residues" evidence="6">
    <location>
        <begin position="63"/>
        <end position="72"/>
    </location>
</feature>
<evidence type="ECO:0000256" key="5">
    <source>
        <dbReference type="ARBA" id="ARBA00023136"/>
    </source>
</evidence>
<dbReference type="InterPro" id="IPR020846">
    <property type="entry name" value="MFS_dom"/>
</dbReference>
<keyword evidence="2" id="KW-0813">Transport</keyword>
<dbReference type="SUPFAM" id="SSF103473">
    <property type="entry name" value="MFS general substrate transporter"/>
    <property type="match status" value="1"/>
</dbReference>
<dbReference type="Pfam" id="PF07690">
    <property type="entry name" value="MFS_1"/>
    <property type="match status" value="1"/>
</dbReference>
<gene>
    <name evidence="9" type="ORF">N656DRAFT_842533</name>
</gene>
<feature type="domain" description="Major facilitator superfamily (MFS) profile" evidence="8">
    <location>
        <begin position="146"/>
        <end position="576"/>
    </location>
</feature>
<feature type="transmembrane region" description="Helical" evidence="7">
    <location>
        <begin position="484"/>
        <end position="506"/>
    </location>
</feature>
<name>A0AAN6TKP0_9PEZI</name>
<dbReference type="AlphaFoldDB" id="A0AAN6TKP0"/>
<accession>A0AAN6TKP0</accession>
<feature type="transmembrane region" description="Helical" evidence="7">
    <location>
        <begin position="145"/>
        <end position="169"/>
    </location>
</feature>
<feature type="transmembrane region" description="Helical" evidence="7">
    <location>
        <begin position="550"/>
        <end position="572"/>
    </location>
</feature>
<evidence type="ECO:0000256" key="2">
    <source>
        <dbReference type="ARBA" id="ARBA00022448"/>
    </source>
</evidence>
<keyword evidence="3 7" id="KW-0812">Transmembrane</keyword>
<dbReference type="CDD" id="cd17323">
    <property type="entry name" value="MFS_Tpo1_MDR_like"/>
    <property type="match status" value="1"/>
</dbReference>
<evidence type="ECO:0000256" key="7">
    <source>
        <dbReference type="SAM" id="Phobius"/>
    </source>
</evidence>
<dbReference type="FunFam" id="1.20.1250.20:FF:000011">
    <property type="entry name" value="MFS multidrug transporter, putative"/>
    <property type="match status" value="1"/>
</dbReference>
<feature type="compositionally biased region" description="Polar residues" evidence="6">
    <location>
        <begin position="74"/>
        <end position="85"/>
    </location>
</feature>
<proteinExistence type="predicted"/>
<evidence type="ECO:0000313" key="9">
    <source>
        <dbReference type="EMBL" id="KAK4115705.1"/>
    </source>
</evidence>
<feature type="transmembrane region" description="Helical" evidence="7">
    <location>
        <begin position="299"/>
        <end position="321"/>
    </location>
</feature>
<comment type="subcellular location">
    <subcellularLocation>
        <location evidence="1">Membrane</location>
        <topology evidence="1">Multi-pass membrane protein</topology>
    </subcellularLocation>
</comment>
<reference evidence="9" key="1">
    <citation type="journal article" date="2023" name="Mol. Phylogenet. Evol.">
        <title>Genome-scale phylogeny and comparative genomics of the fungal order Sordariales.</title>
        <authorList>
            <person name="Hensen N."/>
            <person name="Bonometti L."/>
            <person name="Westerberg I."/>
            <person name="Brannstrom I.O."/>
            <person name="Guillou S."/>
            <person name="Cros-Aarteil S."/>
            <person name="Calhoun S."/>
            <person name="Haridas S."/>
            <person name="Kuo A."/>
            <person name="Mondo S."/>
            <person name="Pangilinan J."/>
            <person name="Riley R."/>
            <person name="LaButti K."/>
            <person name="Andreopoulos B."/>
            <person name="Lipzen A."/>
            <person name="Chen C."/>
            <person name="Yan M."/>
            <person name="Daum C."/>
            <person name="Ng V."/>
            <person name="Clum A."/>
            <person name="Steindorff A."/>
            <person name="Ohm R.A."/>
            <person name="Martin F."/>
            <person name="Silar P."/>
            <person name="Natvig D.O."/>
            <person name="Lalanne C."/>
            <person name="Gautier V."/>
            <person name="Ament-Velasquez S.L."/>
            <person name="Kruys A."/>
            <person name="Hutchinson M.I."/>
            <person name="Powell A.J."/>
            <person name="Barry K."/>
            <person name="Miller A.N."/>
            <person name="Grigoriev I.V."/>
            <person name="Debuchy R."/>
            <person name="Gladieux P."/>
            <person name="Hiltunen Thoren M."/>
            <person name="Johannesson H."/>
        </authorList>
    </citation>
    <scope>NUCLEOTIDE SEQUENCE</scope>
    <source>
        <strain evidence="9">CBS 508.74</strain>
    </source>
</reference>
<protein>
    <submittedName>
        <fullName evidence="9">MFS general substrate transporter</fullName>
    </submittedName>
</protein>
<dbReference type="InterPro" id="IPR036259">
    <property type="entry name" value="MFS_trans_sf"/>
</dbReference>
<feature type="transmembrane region" description="Helical" evidence="7">
    <location>
        <begin position="377"/>
        <end position="399"/>
    </location>
</feature>
<dbReference type="Gene3D" id="1.20.1250.20">
    <property type="entry name" value="MFS general substrate transporter like domains"/>
    <property type="match status" value="1"/>
</dbReference>
<keyword evidence="5 7" id="KW-0472">Membrane</keyword>
<dbReference type="RefSeq" id="XP_064673275.1">
    <property type="nucleotide sequence ID" value="XM_064819048.1"/>
</dbReference>
<dbReference type="Proteomes" id="UP001302812">
    <property type="component" value="Unassembled WGS sequence"/>
</dbReference>
<feature type="region of interest" description="Disordered" evidence="6">
    <location>
        <begin position="63"/>
        <end position="110"/>
    </location>
</feature>
<feature type="transmembrane region" description="Helical" evidence="7">
    <location>
        <begin position="270"/>
        <end position="293"/>
    </location>
</feature>
<feature type="transmembrane region" description="Helical" evidence="7">
    <location>
        <begin position="181"/>
        <end position="201"/>
    </location>
</feature>
<organism evidence="9 10">
    <name type="scientific">Canariomyces notabilis</name>
    <dbReference type="NCBI Taxonomy" id="2074819"/>
    <lineage>
        <taxon>Eukaryota</taxon>
        <taxon>Fungi</taxon>
        <taxon>Dikarya</taxon>
        <taxon>Ascomycota</taxon>
        <taxon>Pezizomycotina</taxon>
        <taxon>Sordariomycetes</taxon>
        <taxon>Sordariomycetidae</taxon>
        <taxon>Sordariales</taxon>
        <taxon>Chaetomiaceae</taxon>
        <taxon>Canariomyces</taxon>
    </lineage>
</organism>
<dbReference type="PROSITE" id="PS50850">
    <property type="entry name" value="MFS"/>
    <property type="match status" value="1"/>
</dbReference>
<dbReference type="InterPro" id="IPR011701">
    <property type="entry name" value="MFS"/>
</dbReference>
<dbReference type="EMBL" id="MU853334">
    <property type="protein sequence ID" value="KAK4115705.1"/>
    <property type="molecule type" value="Genomic_DNA"/>
</dbReference>
<feature type="transmembrane region" description="Helical" evidence="7">
    <location>
        <begin position="213"/>
        <end position="231"/>
    </location>
</feature>
<evidence type="ECO:0000256" key="3">
    <source>
        <dbReference type="ARBA" id="ARBA00022692"/>
    </source>
</evidence>
<feature type="transmembrane region" description="Helical" evidence="7">
    <location>
        <begin position="513"/>
        <end position="538"/>
    </location>
</feature>
<evidence type="ECO:0000256" key="6">
    <source>
        <dbReference type="SAM" id="MobiDB-lite"/>
    </source>
</evidence>
<sequence length="630" mass="68630">MAYDNIDRAVAAAELDAALHNHQAHGPGRRSEEIERVISASSVSTSSSESVHGGVRMSRIATHRDLERHPTELSRIQTARSQHSGTVGRDFSRSKSREDKKPLPAFGAGKPYPPLLPNQEDYVVEFDGPDDPLHAQNWPLSKKMVTAAILGFTTMNAAFGSSIFSAATGAVGVEFGVSSEVSLLGVSLYVLGFATGPTFWAPLSELKGRRLPLVLSMFGFSIFNIACAVAKDLQTVLICRFFAGFFGACPLAVVAAVFSDMFDNRTRGIAITVFSMTVFTGPLLAPFIGGFIVESYLGWRWTSYIVSFMGFLAFGLDLIFLHETYPPVILVDKAAELRRRTLNWGIHAKQEEIEVDIRELITKNFSRPMRLLFGEPIVTLLSIYMAFIYGLLYLFLTAYPFVFQGVHGMSAGIAGLTFFGMITGQIIAGITVLMQQPWYQRKLAANNGVPVPEWRLPSVIAGGVAFAAGLFWFGWSGYRRDIHWIVPTLSGLLTGFGLASIFLQALNYLVDAYLMFAASAIAGNTFLRSLAGAGFPLFSKYMFEGMGIQWASTLLGCVATALVPIPIIFYLYGHKIRARSSYAPTPPPGARPAAESDTDDADAAGEKSVVEDSAMASLPRLDRDRAQNAV</sequence>
<dbReference type="PANTHER" id="PTHR23502:SF31">
    <property type="entry name" value="POLYAMINE TRANSPORTER 1"/>
    <property type="match status" value="1"/>
</dbReference>
<feature type="transmembrane region" description="Helical" evidence="7">
    <location>
        <begin position="411"/>
        <end position="433"/>
    </location>
</feature>
<feature type="region of interest" description="Disordered" evidence="6">
    <location>
        <begin position="583"/>
        <end position="630"/>
    </location>
</feature>
<dbReference type="GO" id="GO:0005886">
    <property type="term" value="C:plasma membrane"/>
    <property type="evidence" value="ECO:0007669"/>
    <property type="project" value="TreeGrafter"/>
</dbReference>
<evidence type="ECO:0000256" key="4">
    <source>
        <dbReference type="ARBA" id="ARBA00022989"/>
    </source>
</evidence>